<comment type="caution">
    <text evidence="2">The sequence shown here is derived from an EMBL/GenBank/DDBJ whole genome shotgun (WGS) entry which is preliminary data.</text>
</comment>
<gene>
    <name evidence="2" type="ORF">H1B27_01110</name>
</gene>
<keyword evidence="3" id="KW-1185">Reference proteome</keyword>
<reference evidence="2 3" key="1">
    <citation type="submission" date="2020-07" db="EMBL/GenBank/DDBJ databases">
        <title>Bradyrhizobium diversity isolated from nodules of indigenous legumes of Western Australia.</title>
        <authorList>
            <person name="Klepa M.S."/>
        </authorList>
    </citation>
    <scope>NUCLEOTIDE SEQUENCE [LARGE SCALE GENOMIC DNA]</scope>
    <source>
        <strain evidence="2 3">CNPSo 4019</strain>
    </source>
</reference>
<evidence type="ECO:0000256" key="1">
    <source>
        <dbReference type="SAM" id="MobiDB-lite"/>
    </source>
</evidence>
<feature type="compositionally biased region" description="Polar residues" evidence="1">
    <location>
        <begin position="21"/>
        <end position="35"/>
    </location>
</feature>
<proteinExistence type="predicted"/>
<accession>A0ABS0NVF2</accession>
<sequence length="59" mass="6500">MGDVDARAGRRRASGMKSIRTRNQLPPDSAPQLQPNRGIATLPMPRAMHPVYLGCRENS</sequence>
<dbReference type="RefSeq" id="WP_197964644.1">
    <property type="nucleotide sequence ID" value="NZ_JACEGD010000001.1"/>
</dbReference>
<dbReference type="EMBL" id="JACEGD010000001">
    <property type="protein sequence ID" value="MBH5384885.1"/>
    <property type="molecule type" value="Genomic_DNA"/>
</dbReference>
<dbReference type="Proteomes" id="UP001194539">
    <property type="component" value="Unassembled WGS sequence"/>
</dbReference>
<evidence type="ECO:0000313" key="3">
    <source>
        <dbReference type="Proteomes" id="UP001194539"/>
    </source>
</evidence>
<organism evidence="2 3">
    <name type="scientific">Bradyrhizobium diversitatis</name>
    <dbReference type="NCBI Taxonomy" id="2755406"/>
    <lineage>
        <taxon>Bacteria</taxon>
        <taxon>Pseudomonadati</taxon>
        <taxon>Pseudomonadota</taxon>
        <taxon>Alphaproteobacteria</taxon>
        <taxon>Hyphomicrobiales</taxon>
        <taxon>Nitrobacteraceae</taxon>
        <taxon>Bradyrhizobium</taxon>
    </lineage>
</organism>
<protein>
    <submittedName>
        <fullName evidence="2">Uncharacterized protein</fullName>
    </submittedName>
</protein>
<feature type="region of interest" description="Disordered" evidence="1">
    <location>
        <begin position="1"/>
        <end position="40"/>
    </location>
</feature>
<evidence type="ECO:0000313" key="2">
    <source>
        <dbReference type="EMBL" id="MBH5384885.1"/>
    </source>
</evidence>
<name>A0ABS0NVF2_9BRAD</name>